<organism evidence="3 4">
    <name type="scientific">Cyclocybe aegerita</name>
    <name type="common">Black poplar mushroom</name>
    <name type="synonym">Agrocybe aegerita</name>
    <dbReference type="NCBI Taxonomy" id="1973307"/>
    <lineage>
        <taxon>Eukaryota</taxon>
        <taxon>Fungi</taxon>
        <taxon>Dikarya</taxon>
        <taxon>Basidiomycota</taxon>
        <taxon>Agaricomycotina</taxon>
        <taxon>Agaricomycetes</taxon>
        <taxon>Agaricomycetidae</taxon>
        <taxon>Agaricales</taxon>
        <taxon>Agaricineae</taxon>
        <taxon>Bolbitiaceae</taxon>
        <taxon>Cyclocybe</taxon>
    </lineage>
</organism>
<protein>
    <recommendedName>
        <fullName evidence="2">Mug135-like C-terminal domain-containing protein</fullName>
    </recommendedName>
</protein>
<sequence>MALIQTPALTDSFKARVKSPVPPQNPPSCHDLAEAHRLLTNTVKAEGMGLRVEPDDYAAVLQYLHLLSLEISAEVSPKLDSVIEAKIVTRDRDIIRAIVQEEVTTKLDDLTKKLDKLVDTSRNQETVLIVKLRNSSQPNGTDAQYDVVLFPDLVVPEDHRLPPLRSRADIKDLSN</sequence>
<gene>
    <name evidence="3" type="ORF">AAE3_LOCUS8375</name>
</gene>
<name>A0A8S0VS77_CYCAE</name>
<dbReference type="Proteomes" id="UP000467700">
    <property type="component" value="Unassembled WGS sequence"/>
</dbReference>
<dbReference type="EMBL" id="CACVBS010000052">
    <property type="protein sequence ID" value="CAA7266109.1"/>
    <property type="molecule type" value="Genomic_DNA"/>
</dbReference>
<evidence type="ECO:0000259" key="2">
    <source>
        <dbReference type="Pfam" id="PF08593"/>
    </source>
</evidence>
<feature type="domain" description="Mug135-like C-terminal" evidence="2">
    <location>
        <begin position="133"/>
        <end position="175"/>
    </location>
</feature>
<comment type="similarity">
    <text evidence="1">Belongs to the UPF0612 family.</text>
</comment>
<evidence type="ECO:0000313" key="4">
    <source>
        <dbReference type="Proteomes" id="UP000467700"/>
    </source>
</evidence>
<dbReference type="Pfam" id="PF08593">
    <property type="entry name" value="Mug135_C"/>
    <property type="match status" value="1"/>
</dbReference>
<evidence type="ECO:0000313" key="3">
    <source>
        <dbReference type="EMBL" id="CAA7266109.1"/>
    </source>
</evidence>
<reference evidence="3 4" key="1">
    <citation type="submission" date="2020-01" db="EMBL/GenBank/DDBJ databases">
        <authorList>
            <person name="Gupta K D."/>
        </authorList>
    </citation>
    <scope>NUCLEOTIDE SEQUENCE [LARGE SCALE GENOMIC DNA]</scope>
</reference>
<proteinExistence type="inferred from homology"/>
<dbReference type="AlphaFoldDB" id="A0A8S0VS77"/>
<dbReference type="InterPro" id="IPR013902">
    <property type="entry name" value="Mug135-like_C"/>
</dbReference>
<comment type="caution">
    <text evidence="3">The sequence shown here is derived from an EMBL/GenBank/DDBJ whole genome shotgun (WGS) entry which is preliminary data.</text>
</comment>
<keyword evidence="4" id="KW-1185">Reference proteome</keyword>
<accession>A0A8S0VS77</accession>
<evidence type="ECO:0000256" key="1">
    <source>
        <dbReference type="ARBA" id="ARBA00005788"/>
    </source>
</evidence>